<dbReference type="AlphaFoldDB" id="A0AB39KXX6"/>
<name>A0AB39KXX6_9CAUL</name>
<accession>A0AB39KXX6</accession>
<dbReference type="RefSeq" id="WP_369062244.1">
    <property type="nucleotide sequence ID" value="NZ_CP158375.1"/>
</dbReference>
<dbReference type="EMBL" id="CP158375">
    <property type="protein sequence ID" value="XDO98382.1"/>
    <property type="molecule type" value="Genomic_DNA"/>
</dbReference>
<gene>
    <name evidence="1" type="ORF">ABOZ73_08205</name>
</gene>
<proteinExistence type="predicted"/>
<reference evidence="1" key="1">
    <citation type="submission" date="2024-06" db="EMBL/GenBank/DDBJ databases">
        <title>Caulobacter inopinatus, sp. nov.</title>
        <authorList>
            <person name="Donachie S.P."/>
        </authorList>
    </citation>
    <scope>NUCLEOTIDE SEQUENCE</scope>
    <source>
        <strain evidence="1">73W</strain>
    </source>
</reference>
<evidence type="ECO:0000313" key="1">
    <source>
        <dbReference type="EMBL" id="XDO98382.1"/>
    </source>
</evidence>
<protein>
    <submittedName>
        <fullName evidence="1">Uncharacterized protein</fullName>
    </submittedName>
</protein>
<sequence>MPEDLGIQRVTLARSVQNREIVKQVLDIIDRKPVNDGDNGFQNHDLGYAGDDIAGNVANNIQMGVSVYQALLSGSYQIDWYGYAYGAASIPFIAGVGSAFNAVQAVVNEAKGGNDFEVEEVIVTYKNTGWNVELTDLGMTLVNAVGDTLSNVAEYATAGWNSLAGAMGTAIGNIGDALGSFFGWIRDRLNDDMRLTPTLIYGEHDDVLPTFHTIEAGQALTVNELLMLNTNRDHILNLEDAPFLKLGIGADTNSDGVVAINEITAFTSEDSLDLEEPLPGTIYAHATIVYVTNDSPLVSLAGRGQTEFVSAFGD</sequence>
<organism evidence="1">
    <name type="scientific">Caulobacter sp. 73W</name>
    <dbReference type="NCBI Taxonomy" id="3161137"/>
    <lineage>
        <taxon>Bacteria</taxon>
        <taxon>Pseudomonadati</taxon>
        <taxon>Pseudomonadota</taxon>
        <taxon>Alphaproteobacteria</taxon>
        <taxon>Caulobacterales</taxon>
        <taxon>Caulobacteraceae</taxon>
        <taxon>Caulobacter</taxon>
    </lineage>
</organism>